<reference evidence="2 3" key="1">
    <citation type="submission" date="2016-06" db="EMBL/GenBank/DDBJ databases">
        <title>Evolution of pathogenesis and genome organization in the Tremellales.</title>
        <authorList>
            <person name="Cuomo C."/>
            <person name="Litvintseva A."/>
            <person name="Heitman J."/>
            <person name="Chen Y."/>
            <person name="Sun S."/>
            <person name="Springer D."/>
            <person name="Dromer F."/>
            <person name="Young S."/>
            <person name="Zeng Q."/>
            <person name="Chapman S."/>
            <person name="Gujja S."/>
            <person name="Saif S."/>
            <person name="Birren B."/>
        </authorList>
    </citation>
    <scope>NUCLEOTIDE SEQUENCE [LARGE SCALE GENOMIC DNA]</scope>
    <source>
        <strain evidence="2 3">ATCC 28783</strain>
    </source>
</reference>
<gene>
    <name evidence="2" type="ORF">M231_08079</name>
</gene>
<proteinExistence type="predicted"/>
<feature type="region of interest" description="Disordered" evidence="1">
    <location>
        <begin position="247"/>
        <end position="305"/>
    </location>
</feature>
<evidence type="ECO:0000313" key="2">
    <source>
        <dbReference type="EMBL" id="RXK34667.1"/>
    </source>
</evidence>
<dbReference type="InParanoid" id="A0A4Q1B9N8"/>
<evidence type="ECO:0000313" key="3">
    <source>
        <dbReference type="Proteomes" id="UP000289152"/>
    </source>
</evidence>
<feature type="compositionally biased region" description="Polar residues" evidence="1">
    <location>
        <begin position="273"/>
        <end position="305"/>
    </location>
</feature>
<dbReference type="AlphaFoldDB" id="A0A4Q1B9N8"/>
<dbReference type="EMBL" id="SDIL01000233">
    <property type="protein sequence ID" value="RXK34667.1"/>
    <property type="molecule type" value="Genomic_DNA"/>
</dbReference>
<evidence type="ECO:0000256" key="1">
    <source>
        <dbReference type="SAM" id="MobiDB-lite"/>
    </source>
</evidence>
<sequence length="305" mass="34725">MSLPPDNIHKWLIDPKYWPEVFYIPAASQKSTEPLTLQLYTSPPQQTSRRSLNFTIVPSSPISLSEDSNPSDEILFNPSTSRSVASRGWSPNNYQGPTSHFDENYSTSTRPDVWPWPTTNTGPDPITENVGTSDDLYSDFSTPNPSSTRRRSSVRRSSRDYDTDSDEKIDNARYTNWPWLRKKDDNTNPAESEEIYEGETPRRHRRYSGGKRRIMDSDSDDTPYRNFEKSELRRRASVHFPSTLELSAGRHYHPTTSTSSSSSHRYNKHCVPTGSSTPTVNESQFFSNTNQSTFTASQTELNSST</sequence>
<feature type="compositionally biased region" description="Basic and acidic residues" evidence="1">
    <location>
        <begin position="157"/>
        <end position="166"/>
    </location>
</feature>
<organism evidence="2 3">
    <name type="scientific">Tremella mesenterica</name>
    <name type="common">Jelly fungus</name>
    <dbReference type="NCBI Taxonomy" id="5217"/>
    <lineage>
        <taxon>Eukaryota</taxon>
        <taxon>Fungi</taxon>
        <taxon>Dikarya</taxon>
        <taxon>Basidiomycota</taxon>
        <taxon>Agaricomycotina</taxon>
        <taxon>Tremellomycetes</taxon>
        <taxon>Tremellales</taxon>
        <taxon>Tremellaceae</taxon>
        <taxon>Tremella</taxon>
    </lineage>
</organism>
<accession>A0A4Q1B9N8</accession>
<dbReference type="VEuPathDB" id="FungiDB:TREMEDRAFT_59499"/>
<comment type="caution">
    <text evidence="2">The sequence shown here is derived from an EMBL/GenBank/DDBJ whole genome shotgun (WGS) entry which is preliminary data.</text>
</comment>
<dbReference type="Proteomes" id="UP000289152">
    <property type="component" value="Unassembled WGS sequence"/>
</dbReference>
<feature type="compositionally biased region" description="Basic residues" evidence="1">
    <location>
        <begin position="202"/>
        <end position="212"/>
    </location>
</feature>
<name>A0A4Q1B9N8_TREME</name>
<keyword evidence="3" id="KW-1185">Reference proteome</keyword>
<feature type="region of interest" description="Disordered" evidence="1">
    <location>
        <begin position="60"/>
        <end position="166"/>
    </location>
</feature>
<feature type="region of interest" description="Disordered" evidence="1">
    <location>
        <begin position="180"/>
        <end position="224"/>
    </location>
</feature>
<protein>
    <submittedName>
        <fullName evidence="2">Uncharacterized protein</fullName>
    </submittedName>
</protein>
<feature type="compositionally biased region" description="Polar residues" evidence="1">
    <location>
        <begin position="77"/>
        <end position="110"/>
    </location>
</feature>